<dbReference type="Pfam" id="PF02687">
    <property type="entry name" value="FtsX"/>
    <property type="match status" value="1"/>
</dbReference>
<name>A0ABY6J8H0_9BACT</name>
<evidence type="ECO:0000256" key="1">
    <source>
        <dbReference type="ARBA" id="ARBA00004651"/>
    </source>
</evidence>
<sequence>MTASLPVRTDNSTNIFSKDATNSPGQVVGIDEWFVDADYIPVMGMKIASGRNFSAALPTDAQSIIINETAARLLSFTDITGKKLYTGGQPRPIIGVVKDFNAGSLHNKIAPMVFSYCDCLDNMAFRIDPRQAQATIASIEKAYESREGMTGQPFSYYFLDEAFNSLYQSEMRTAQIFIGFAVLAVLIACLGVFGLITYAAEQRMREIGIQKVLGASVTSIVAMLSANFLKLALFAAVIATPLAWYLVNKWLNNFAYRMEIGWGIFAWSVLLMVLITLITVSFRAVRAALANPVKSLKAE</sequence>
<feature type="domain" description="MacB-like periplasmic core" evidence="8">
    <location>
        <begin position="22"/>
        <end position="104"/>
    </location>
</feature>
<keyword evidence="10" id="KW-1185">Reference proteome</keyword>
<dbReference type="PANTHER" id="PTHR30572:SF18">
    <property type="entry name" value="ABC-TYPE MACROLIDE FAMILY EXPORT SYSTEM PERMEASE COMPONENT 2"/>
    <property type="match status" value="1"/>
</dbReference>
<accession>A0ABY6J8H0</accession>
<comment type="subcellular location">
    <subcellularLocation>
        <location evidence="1">Cell membrane</location>
        <topology evidence="1">Multi-pass membrane protein</topology>
    </subcellularLocation>
</comment>
<evidence type="ECO:0000256" key="5">
    <source>
        <dbReference type="ARBA" id="ARBA00023136"/>
    </source>
</evidence>
<keyword evidence="5 6" id="KW-0472">Membrane</keyword>
<keyword evidence="2" id="KW-1003">Cell membrane</keyword>
<dbReference type="Proteomes" id="UP001162741">
    <property type="component" value="Chromosome"/>
</dbReference>
<evidence type="ECO:0000259" key="8">
    <source>
        <dbReference type="Pfam" id="PF12704"/>
    </source>
</evidence>
<feature type="domain" description="ABC3 transporter permease C-terminal" evidence="7">
    <location>
        <begin position="179"/>
        <end position="281"/>
    </location>
</feature>
<evidence type="ECO:0000313" key="9">
    <source>
        <dbReference type="EMBL" id="UYQ95976.1"/>
    </source>
</evidence>
<protein>
    <submittedName>
        <fullName evidence="9">ABC transporter permease</fullName>
    </submittedName>
</protein>
<evidence type="ECO:0000256" key="4">
    <source>
        <dbReference type="ARBA" id="ARBA00022989"/>
    </source>
</evidence>
<dbReference type="EMBL" id="CP107006">
    <property type="protein sequence ID" value="UYQ95976.1"/>
    <property type="molecule type" value="Genomic_DNA"/>
</dbReference>
<organism evidence="9 10">
    <name type="scientific">Chitinophaga horti</name>
    <dbReference type="NCBI Taxonomy" id="2920382"/>
    <lineage>
        <taxon>Bacteria</taxon>
        <taxon>Pseudomonadati</taxon>
        <taxon>Bacteroidota</taxon>
        <taxon>Chitinophagia</taxon>
        <taxon>Chitinophagales</taxon>
        <taxon>Chitinophagaceae</taxon>
        <taxon>Chitinophaga</taxon>
    </lineage>
</organism>
<dbReference type="InterPro" id="IPR025857">
    <property type="entry name" value="MacB_PCD"/>
</dbReference>
<feature type="transmembrane region" description="Helical" evidence="6">
    <location>
        <begin position="212"/>
        <end position="244"/>
    </location>
</feature>
<keyword evidence="4 6" id="KW-1133">Transmembrane helix</keyword>
<feature type="transmembrane region" description="Helical" evidence="6">
    <location>
        <begin position="176"/>
        <end position="200"/>
    </location>
</feature>
<evidence type="ECO:0000256" key="6">
    <source>
        <dbReference type="SAM" id="Phobius"/>
    </source>
</evidence>
<dbReference type="Pfam" id="PF12704">
    <property type="entry name" value="MacB_PCD"/>
    <property type="match status" value="1"/>
</dbReference>
<keyword evidence="3 6" id="KW-0812">Transmembrane</keyword>
<dbReference type="InterPro" id="IPR050250">
    <property type="entry name" value="Macrolide_Exporter_MacB"/>
</dbReference>
<evidence type="ECO:0000256" key="3">
    <source>
        <dbReference type="ARBA" id="ARBA00022692"/>
    </source>
</evidence>
<dbReference type="InterPro" id="IPR003838">
    <property type="entry name" value="ABC3_permease_C"/>
</dbReference>
<evidence type="ECO:0000259" key="7">
    <source>
        <dbReference type="Pfam" id="PF02687"/>
    </source>
</evidence>
<gene>
    <name evidence="9" type="ORF">MKQ68_12130</name>
</gene>
<feature type="transmembrane region" description="Helical" evidence="6">
    <location>
        <begin position="264"/>
        <end position="285"/>
    </location>
</feature>
<dbReference type="PANTHER" id="PTHR30572">
    <property type="entry name" value="MEMBRANE COMPONENT OF TRANSPORTER-RELATED"/>
    <property type="match status" value="1"/>
</dbReference>
<evidence type="ECO:0000313" key="10">
    <source>
        <dbReference type="Proteomes" id="UP001162741"/>
    </source>
</evidence>
<proteinExistence type="predicted"/>
<evidence type="ECO:0000256" key="2">
    <source>
        <dbReference type="ARBA" id="ARBA00022475"/>
    </source>
</evidence>
<reference evidence="9" key="1">
    <citation type="submission" date="2022-10" db="EMBL/GenBank/DDBJ databases">
        <title>Chitinophaga sp. nov., isolated from soil.</title>
        <authorList>
            <person name="Jeon C.O."/>
        </authorList>
    </citation>
    <scope>NUCLEOTIDE SEQUENCE</scope>
    <source>
        <strain evidence="9">R8</strain>
    </source>
</reference>